<dbReference type="Pfam" id="PF00010">
    <property type="entry name" value="HLH"/>
    <property type="match status" value="1"/>
</dbReference>
<feature type="region of interest" description="Disordered" evidence="6">
    <location>
        <begin position="104"/>
        <end position="137"/>
    </location>
</feature>
<dbReference type="GO" id="GO:0005634">
    <property type="term" value="C:nucleus"/>
    <property type="evidence" value="ECO:0007669"/>
    <property type="project" value="UniProtKB-SubCell"/>
</dbReference>
<evidence type="ECO:0000256" key="6">
    <source>
        <dbReference type="SAM" id="MobiDB-lite"/>
    </source>
</evidence>
<dbReference type="eggNOG" id="ENOG502QWBY">
    <property type="taxonomic scope" value="Eukaryota"/>
</dbReference>
<dbReference type="AlphaFoldDB" id="V7ALJ1"/>
<proteinExistence type="predicted"/>
<sequence>MDQMDDESWQKWVPIMENNDWHIFSDFDMNSAGEELKEDDSSVDPEEVSWKENTATLLTNFLSLEENTAFDMPSLTQQASPHKPQTCVLSFEDSTSVPTVAKKTCQPNLGEQPKQTQEEKPHHRKSLKRERTSPQTADHILTERKRRENITRMFIALAALIPGLKKMDKVSVLSNAVEYVKYLQQRVKDLEKEKQQKRKIESAGCLKLSKTNMVAYDLSWSSHVYDGAKTTKKCSKVEARVAGKDVLIRVTCEMQKNIVRDVMAKLQAHNLSILCSNVLPFGNSALAITTIAEMNPKFTMAVEDLVKKLNDDLSKCCSLQY</sequence>
<dbReference type="InterPro" id="IPR036638">
    <property type="entry name" value="HLH_DNA-bd_sf"/>
</dbReference>
<evidence type="ECO:0000256" key="4">
    <source>
        <dbReference type="ARBA" id="ARBA00023242"/>
    </source>
</evidence>
<name>V7ALJ1_PHAVU</name>
<dbReference type="SMART" id="SM00353">
    <property type="entry name" value="HLH"/>
    <property type="match status" value="1"/>
</dbReference>
<dbReference type="PANTHER" id="PTHR45959:SF2">
    <property type="entry name" value="BHLH TRANSCRIPTION FACTOR"/>
    <property type="match status" value="1"/>
</dbReference>
<organism evidence="8 9">
    <name type="scientific">Phaseolus vulgaris</name>
    <name type="common">Kidney bean</name>
    <name type="synonym">French bean</name>
    <dbReference type="NCBI Taxonomy" id="3885"/>
    <lineage>
        <taxon>Eukaryota</taxon>
        <taxon>Viridiplantae</taxon>
        <taxon>Streptophyta</taxon>
        <taxon>Embryophyta</taxon>
        <taxon>Tracheophyta</taxon>
        <taxon>Spermatophyta</taxon>
        <taxon>Magnoliopsida</taxon>
        <taxon>eudicotyledons</taxon>
        <taxon>Gunneridae</taxon>
        <taxon>Pentapetalae</taxon>
        <taxon>rosids</taxon>
        <taxon>fabids</taxon>
        <taxon>Fabales</taxon>
        <taxon>Fabaceae</taxon>
        <taxon>Papilionoideae</taxon>
        <taxon>50 kb inversion clade</taxon>
        <taxon>NPAAA clade</taxon>
        <taxon>indigoferoid/millettioid clade</taxon>
        <taxon>Phaseoleae</taxon>
        <taxon>Phaseolus</taxon>
    </lineage>
</organism>
<dbReference type="PANTHER" id="PTHR45959">
    <property type="entry name" value="BHLH TRANSCRIPTION FACTOR"/>
    <property type="match status" value="1"/>
</dbReference>
<dbReference type="SMR" id="V7ALJ1"/>
<keyword evidence="4" id="KW-0539">Nucleus</keyword>
<dbReference type="STRING" id="3885.V7ALJ1"/>
<evidence type="ECO:0000259" key="7">
    <source>
        <dbReference type="PROSITE" id="PS50888"/>
    </source>
</evidence>
<dbReference type="Proteomes" id="UP000000226">
    <property type="component" value="Chromosome 10"/>
</dbReference>
<dbReference type="EMBL" id="CM002297">
    <property type="protein sequence ID" value="ESW06379.1"/>
    <property type="molecule type" value="Genomic_DNA"/>
</dbReference>
<dbReference type="Gramene" id="ESW06379">
    <property type="protein sequence ID" value="ESW06379"/>
    <property type="gene ID" value="PHAVU_010G043400g"/>
</dbReference>
<evidence type="ECO:0000256" key="1">
    <source>
        <dbReference type="ARBA" id="ARBA00004123"/>
    </source>
</evidence>
<reference evidence="9" key="1">
    <citation type="journal article" date="2014" name="Nat. Genet.">
        <title>A reference genome for common bean and genome-wide analysis of dual domestications.</title>
        <authorList>
            <person name="Schmutz J."/>
            <person name="McClean P.E."/>
            <person name="Mamidi S."/>
            <person name="Wu G.A."/>
            <person name="Cannon S.B."/>
            <person name="Grimwood J."/>
            <person name="Jenkins J."/>
            <person name="Shu S."/>
            <person name="Song Q."/>
            <person name="Chavarro C."/>
            <person name="Torres-Torres M."/>
            <person name="Geffroy V."/>
            <person name="Moghaddam S.M."/>
            <person name="Gao D."/>
            <person name="Abernathy B."/>
            <person name="Barry K."/>
            <person name="Blair M."/>
            <person name="Brick M.A."/>
            <person name="Chovatia M."/>
            <person name="Gepts P."/>
            <person name="Goodstein D.M."/>
            <person name="Gonzales M."/>
            <person name="Hellsten U."/>
            <person name="Hyten D.L."/>
            <person name="Jia G."/>
            <person name="Kelly J.D."/>
            <person name="Kudrna D."/>
            <person name="Lee R."/>
            <person name="Richard M.M."/>
            <person name="Miklas P.N."/>
            <person name="Osorno J.M."/>
            <person name="Rodrigues J."/>
            <person name="Thareau V."/>
            <person name="Urrea C.A."/>
            <person name="Wang M."/>
            <person name="Yu Y."/>
            <person name="Zhang M."/>
            <person name="Wing R.A."/>
            <person name="Cregan P.B."/>
            <person name="Rokhsar D.S."/>
            <person name="Jackson S.A."/>
        </authorList>
    </citation>
    <scope>NUCLEOTIDE SEQUENCE [LARGE SCALE GENOMIC DNA]</scope>
    <source>
        <strain evidence="9">cv. G19833</strain>
    </source>
</reference>
<dbReference type="InterPro" id="IPR052610">
    <property type="entry name" value="bHLH_transcription_regulator"/>
</dbReference>
<dbReference type="PROSITE" id="PS50888">
    <property type="entry name" value="BHLH"/>
    <property type="match status" value="1"/>
</dbReference>
<evidence type="ECO:0000313" key="8">
    <source>
        <dbReference type="EMBL" id="ESW06379.1"/>
    </source>
</evidence>
<feature type="coiled-coil region" evidence="5">
    <location>
        <begin position="173"/>
        <end position="200"/>
    </location>
</feature>
<dbReference type="OrthoDB" id="690068at2759"/>
<keyword evidence="3" id="KW-0804">Transcription</keyword>
<evidence type="ECO:0000256" key="2">
    <source>
        <dbReference type="ARBA" id="ARBA00023015"/>
    </source>
</evidence>
<keyword evidence="5" id="KW-0175">Coiled coil</keyword>
<feature type="compositionally biased region" description="Polar residues" evidence="6">
    <location>
        <begin position="105"/>
        <end position="115"/>
    </location>
</feature>
<dbReference type="Gene3D" id="4.10.280.10">
    <property type="entry name" value="Helix-loop-helix DNA-binding domain"/>
    <property type="match status" value="1"/>
</dbReference>
<dbReference type="InterPro" id="IPR011598">
    <property type="entry name" value="bHLH_dom"/>
</dbReference>
<dbReference type="GO" id="GO:0046983">
    <property type="term" value="F:protein dimerization activity"/>
    <property type="evidence" value="ECO:0007669"/>
    <property type="project" value="InterPro"/>
</dbReference>
<evidence type="ECO:0000256" key="3">
    <source>
        <dbReference type="ARBA" id="ARBA00023163"/>
    </source>
</evidence>
<dbReference type="OMA" id="QTHEHIM"/>
<gene>
    <name evidence="8" type="ORF">PHAVU_010G043400g</name>
</gene>
<feature type="domain" description="BHLH" evidence="7">
    <location>
        <begin position="134"/>
        <end position="183"/>
    </location>
</feature>
<evidence type="ECO:0000313" key="9">
    <source>
        <dbReference type="Proteomes" id="UP000000226"/>
    </source>
</evidence>
<accession>V7ALJ1</accession>
<keyword evidence="2" id="KW-0805">Transcription regulation</keyword>
<protein>
    <recommendedName>
        <fullName evidence="7">BHLH domain-containing protein</fullName>
    </recommendedName>
</protein>
<dbReference type="SUPFAM" id="SSF47459">
    <property type="entry name" value="HLH, helix-loop-helix DNA-binding domain"/>
    <property type="match status" value="1"/>
</dbReference>
<keyword evidence="9" id="KW-1185">Reference proteome</keyword>
<comment type="subcellular location">
    <subcellularLocation>
        <location evidence="1">Nucleus</location>
    </subcellularLocation>
</comment>
<evidence type="ECO:0000256" key="5">
    <source>
        <dbReference type="SAM" id="Coils"/>
    </source>
</evidence>